<evidence type="ECO:0000256" key="1">
    <source>
        <dbReference type="ARBA" id="ARBA00004479"/>
    </source>
</evidence>
<comment type="subcellular location">
    <subcellularLocation>
        <location evidence="1">Membrane</location>
        <topology evidence="1">Single-pass type I membrane protein</topology>
    </subcellularLocation>
</comment>
<organism evidence="8 9">
    <name type="scientific">Tritrichomonas musculus</name>
    <dbReference type="NCBI Taxonomy" id="1915356"/>
    <lineage>
        <taxon>Eukaryota</taxon>
        <taxon>Metamonada</taxon>
        <taxon>Parabasalia</taxon>
        <taxon>Tritrichomonadida</taxon>
        <taxon>Tritrichomonadidae</taxon>
        <taxon>Tritrichomonas</taxon>
    </lineage>
</organism>
<evidence type="ECO:0000259" key="7">
    <source>
        <dbReference type="Pfam" id="PF03388"/>
    </source>
</evidence>
<evidence type="ECO:0000256" key="5">
    <source>
        <dbReference type="ARBA" id="ARBA00023136"/>
    </source>
</evidence>
<feature type="coiled-coil region" evidence="6">
    <location>
        <begin position="341"/>
        <end position="379"/>
    </location>
</feature>
<keyword evidence="6" id="KW-0175">Coiled coil</keyword>
<protein>
    <recommendedName>
        <fullName evidence="7">L-type lectin-like domain-containing protein</fullName>
    </recommendedName>
</protein>
<evidence type="ECO:0000256" key="2">
    <source>
        <dbReference type="ARBA" id="ARBA00022692"/>
    </source>
</evidence>
<evidence type="ECO:0000256" key="3">
    <source>
        <dbReference type="ARBA" id="ARBA00022729"/>
    </source>
</evidence>
<sequence>MLFFLLFIISRQKPTITPTENSKKTLNSCIIQTNTSRKYITHNEHFSGDWEYGGNASLIEIDKSMILASESKNSSGYAWLMHRLPSEQWFADISLNFEKGLHSSTIGIWMTKDFGISGEVFGGPSQFHGVCILTRYNGTSIFIEIRENDGHENFDKLFFYPTFIESLISPKLFFAINYTSPFLSVNVKIDGKIINIFNEKPRVKVRRHWFSITGKNYNEKLFSGNPIKINSVFFRGKKAPQIQKQIEFRKNGTVMSMLSALSNNLNNKNKFNKNEKDTNLPSEYSIDTIEIIKCFDELIDFSSSLSTTEEVLSVVNDQVTSFSEKWQRRAIGITKQTEEIREEIAKQLNNTEIALQQFNNDLQSELEDFKDDIHKIESDLYFKVLEGYKLSKQLKEEKKLVKKGGIPKKLMYVSIMEIAALALFFTLQSMNGHSHNF</sequence>
<dbReference type="Proteomes" id="UP001470230">
    <property type="component" value="Unassembled WGS sequence"/>
</dbReference>
<feature type="domain" description="L-type lectin-like" evidence="7">
    <location>
        <begin position="38"/>
        <end position="156"/>
    </location>
</feature>
<dbReference type="Gene3D" id="2.60.120.200">
    <property type="match status" value="1"/>
</dbReference>
<gene>
    <name evidence="8" type="ORF">M9Y10_019333</name>
</gene>
<proteinExistence type="predicted"/>
<keyword evidence="2" id="KW-0812">Transmembrane</keyword>
<name>A0ABR2HJC2_9EUKA</name>
<dbReference type="InterPro" id="IPR051136">
    <property type="entry name" value="Intracellular_Lectin-GPT"/>
</dbReference>
<evidence type="ECO:0000313" key="8">
    <source>
        <dbReference type="EMBL" id="KAK8848275.1"/>
    </source>
</evidence>
<dbReference type="InterPro" id="IPR013320">
    <property type="entry name" value="ConA-like_dom_sf"/>
</dbReference>
<dbReference type="PANTHER" id="PTHR12223">
    <property type="entry name" value="VESICULAR MANNOSE-BINDING LECTIN"/>
    <property type="match status" value="1"/>
</dbReference>
<reference evidence="8 9" key="1">
    <citation type="submission" date="2024-04" db="EMBL/GenBank/DDBJ databases">
        <title>Tritrichomonas musculus Genome.</title>
        <authorList>
            <person name="Alves-Ferreira E."/>
            <person name="Grigg M."/>
            <person name="Lorenzi H."/>
            <person name="Galac M."/>
        </authorList>
    </citation>
    <scope>NUCLEOTIDE SEQUENCE [LARGE SCALE GENOMIC DNA]</scope>
    <source>
        <strain evidence="8 9">EAF2021</strain>
    </source>
</reference>
<keyword evidence="5" id="KW-0472">Membrane</keyword>
<evidence type="ECO:0000313" key="9">
    <source>
        <dbReference type="Proteomes" id="UP001470230"/>
    </source>
</evidence>
<keyword evidence="9" id="KW-1185">Reference proteome</keyword>
<keyword evidence="3" id="KW-0732">Signal</keyword>
<dbReference type="PANTHER" id="PTHR12223:SF28">
    <property type="entry name" value="LECTIN, MANNOSE BINDING 1 LIKE"/>
    <property type="match status" value="1"/>
</dbReference>
<comment type="caution">
    <text evidence="8">The sequence shown here is derived from an EMBL/GenBank/DDBJ whole genome shotgun (WGS) entry which is preliminary data.</text>
</comment>
<accession>A0ABR2HJC2</accession>
<evidence type="ECO:0000256" key="4">
    <source>
        <dbReference type="ARBA" id="ARBA00022989"/>
    </source>
</evidence>
<dbReference type="InterPro" id="IPR005052">
    <property type="entry name" value="Lectin_leg"/>
</dbReference>
<dbReference type="Pfam" id="PF03388">
    <property type="entry name" value="Lectin_leg-like"/>
    <property type="match status" value="1"/>
</dbReference>
<dbReference type="SUPFAM" id="SSF49899">
    <property type="entry name" value="Concanavalin A-like lectins/glucanases"/>
    <property type="match status" value="1"/>
</dbReference>
<dbReference type="EMBL" id="JAPFFF010000027">
    <property type="protein sequence ID" value="KAK8848275.1"/>
    <property type="molecule type" value="Genomic_DNA"/>
</dbReference>
<evidence type="ECO:0000256" key="6">
    <source>
        <dbReference type="SAM" id="Coils"/>
    </source>
</evidence>
<keyword evidence="4" id="KW-1133">Transmembrane helix</keyword>